<evidence type="ECO:0000259" key="2">
    <source>
        <dbReference type="Pfam" id="PF00296"/>
    </source>
</evidence>
<dbReference type="InterPro" id="IPR011251">
    <property type="entry name" value="Luciferase-like_dom"/>
</dbReference>
<dbReference type="Gene3D" id="3.20.20.30">
    <property type="entry name" value="Luciferase-like domain"/>
    <property type="match status" value="1"/>
</dbReference>
<evidence type="ECO:0000313" key="3">
    <source>
        <dbReference type="EMBL" id="RIV38039.1"/>
    </source>
</evidence>
<dbReference type="Proteomes" id="UP000283832">
    <property type="component" value="Unassembled WGS sequence"/>
</dbReference>
<organism evidence="3 4">
    <name type="scientific">Micromonospora radicis</name>
    <dbReference type="NCBI Taxonomy" id="1894971"/>
    <lineage>
        <taxon>Bacteria</taxon>
        <taxon>Bacillati</taxon>
        <taxon>Actinomycetota</taxon>
        <taxon>Actinomycetes</taxon>
        <taxon>Micromonosporales</taxon>
        <taxon>Micromonosporaceae</taxon>
        <taxon>Micromonospora</taxon>
    </lineage>
</organism>
<dbReference type="Pfam" id="PF00296">
    <property type="entry name" value="Bac_luciferase"/>
    <property type="match status" value="1"/>
</dbReference>
<dbReference type="SUPFAM" id="SSF51679">
    <property type="entry name" value="Bacterial luciferase-like"/>
    <property type="match status" value="1"/>
</dbReference>
<dbReference type="RefSeq" id="WP_119576240.1">
    <property type="nucleotide sequence ID" value="NZ_QXEC01000011.1"/>
</dbReference>
<keyword evidence="4" id="KW-1185">Reference proteome</keyword>
<feature type="domain" description="Luciferase-like" evidence="2">
    <location>
        <begin position="16"/>
        <end position="233"/>
    </location>
</feature>
<dbReference type="OrthoDB" id="9775082at2"/>
<dbReference type="InterPro" id="IPR050564">
    <property type="entry name" value="F420-G6PD/mer"/>
</dbReference>
<dbReference type="PANTHER" id="PTHR43244">
    <property type="match status" value="1"/>
</dbReference>
<dbReference type="CDD" id="cd01097">
    <property type="entry name" value="Tetrahydromethanopterin_reductase"/>
    <property type="match status" value="1"/>
</dbReference>
<comment type="caution">
    <text evidence="3">The sequence shown here is derived from an EMBL/GenBank/DDBJ whole genome shotgun (WGS) entry which is preliminary data.</text>
</comment>
<reference evidence="3 4" key="1">
    <citation type="submission" date="2018-08" db="EMBL/GenBank/DDBJ databases">
        <title>Jishengella sp. nov., isolated from a root of Azadirachta indica A. Juss. var. siamensis Valenton.</title>
        <authorList>
            <person name="Kuncharoen N."/>
            <person name="Tanasupawat S."/>
            <person name="Kudo T."/>
            <person name="Ohkuma M."/>
        </authorList>
    </citation>
    <scope>NUCLEOTIDE SEQUENCE [LARGE SCALE GENOMIC DNA]</scope>
    <source>
        <strain evidence="3 4">AZ1-13</strain>
    </source>
</reference>
<protein>
    <submittedName>
        <fullName evidence="3">LLM class flavin-dependent oxidoreductase</fullName>
    </submittedName>
</protein>
<gene>
    <name evidence="3" type="ORF">D2L64_13940</name>
</gene>
<dbReference type="InterPro" id="IPR036661">
    <property type="entry name" value="Luciferase-like_sf"/>
</dbReference>
<proteinExistence type="predicted"/>
<accession>A0A418MUT2</accession>
<dbReference type="PANTHER" id="PTHR43244:SF1">
    <property type="entry name" value="5,10-METHYLENETETRAHYDROMETHANOPTERIN REDUCTASE"/>
    <property type="match status" value="1"/>
</dbReference>
<name>A0A418MUT2_9ACTN</name>
<evidence type="ECO:0000256" key="1">
    <source>
        <dbReference type="ARBA" id="ARBA00023002"/>
    </source>
</evidence>
<dbReference type="AlphaFoldDB" id="A0A418MUT2"/>
<keyword evidence="1" id="KW-0560">Oxidoreductase</keyword>
<sequence>MTDYGHDLLFGLFVTPGVAQARHALDLTATADRAGLDLVTFQDHPYQPTFLDTWTLLSYAAARTERVRLSGNVLSLPLRPPGVLARAAASLDVLSGGRFELGIGAGAFWDGIAAMGGRRLTPSQGVDALREAIAVIRDLWDVDAHGAVRHEGPFYPMTGAKRGPKPAHDIEVWVGSYKPRMLALTGAVGDGWLPTVEYLPDGVASLPGHNARIDEAAVAAGRPPAAVRRLLNVMNVRFSPTSRGLLDGPPGQWVEQLADLALTHGVTAFLIGGDDRTLAERYAAEVAPAVRELVARERRR</sequence>
<dbReference type="EMBL" id="QXEC01000011">
    <property type="protein sequence ID" value="RIV38039.1"/>
    <property type="molecule type" value="Genomic_DNA"/>
</dbReference>
<evidence type="ECO:0000313" key="4">
    <source>
        <dbReference type="Proteomes" id="UP000283832"/>
    </source>
</evidence>
<dbReference type="GO" id="GO:0016705">
    <property type="term" value="F:oxidoreductase activity, acting on paired donors, with incorporation or reduction of molecular oxygen"/>
    <property type="evidence" value="ECO:0007669"/>
    <property type="project" value="InterPro"/>
</dbReference>